<dbReference type="SUPFAM" id="SSF51679">
    <property type="entry name" value="Bacterial luciferase-like"/>
    <property type="match status" value="1"/>
</dbReference>
<evidence type="ECO:0000256" key="1">
    <source>
        <dbReference type="ARBA" id="ARBA00023002"/>
    </source>
</evidence>
<reference evidence="5" key="2">
    <citation type="submission" date="2021-04" db="EMBL/GenBank/DDBJ databases">
        <title>Isolation and genomic analysis of the ibuprofen-degrading bacterium Sphingomonas strain MPO218.</title>
        <authorList>
            <person name="Aulestia M."/>
            <person name="Flores A."/>
            <person name="Mangas E.L."/>
            <person name="Perez-Pulido A.J."/>
            <person name="Santero E."/>
            <person name="Camacho E.M."/>
        </authorList>
    </citation>
    <scope>NUCLEOTIDE SEQUENCE</scope>
    <source>
        <strain evidence="5">MPO218</strain>
    </source>
</reference>
<gene>
    <name evidence="5" type="ORF">HRJ34_07855</name>
</gene>
<dbReference type="PANTHER" id="PTHR30137">
    <property type="entry name" value="LUCIFERASE-LIKE MONOOXYGENASE"/>
    <property type="match status" value="1"/>
</dbReference>
<dbReference type="PANTHER" id="PTHR30137:SF8">
    <property type="entry name" value="BLR5498 PROTEIN"/>
    <property type="match status" value="1"/>
</dbReference>
<dbReference type="Pfam" id="PF00296">
    <property type="entry name" value="Bac_luciferase"/>
    <property type="match status" value="1"/>
</dbReference>
<dbReference type="Gene3D" id="3.20.20.30">
    <property type="entry name" value="Luciferase-like domain"/>
    <property type="match status" value="1"/>
</dbReference>
<feature type="region of interest" description="Disordered" evidence="3">
    <location>
        <begin position="159"/>
        <end position="182"/>
    </location>
</feature>
<dbReference type="GO" id="GO:0016705">
    <property type="term" value="F:oxidoreductase activity, acting on paired donors, with incorporation or reduction of molecular oxygen"/>
    <property type="evidence" value="ECO:0007669"/>
    <property type="project" value="InterPro"/>
</dbReference>
<accession>A0A975D628</accession>
<evidence type="ECO:0000256" key="2">
    <source>
        <dbReference type="ARBA" id="ARBA00023033"/>
    </source>
</evidence>
<evidence type="ECO:0000313" key="6">
    <source>
        <dbReference type="Proteomes" id="UP000664914"/>
    </source>
</evidence>
<sequence>MQIALMSLGDIMDDPITGRRFDASERYAMTLDAAEIADRSGIQGYYIGEHHGISYTFSSPAVVLAAIAQRTKRLRLGTAVALAANLDPFRMAEDYATVDVISGGRLELVTGRGNFFEKTFDLFGQSSAESAERFAEAMELACTLWPGEPVHWEGRFRPPVTGQRLEPTPVQRERPPFWIGGGSSPDTAKLAGRLGLNLMLPSAFGRPDKFIPIADIYREAFDKAGHTHEPKVGACWHGWVDKTDAIARERYEPRYRAYHAFNLGVIRSVNPNPPPYVSAPFDYELLSTKGPAIVGGPDKFADRLIELSRLVGADVNLIKMDMGGVGREEYCEMVERLGSDVVPQLNAAAARPAIAANG</sequence>
<evidence type="ECO:0000256" key="3">
    <source>
        <dbReference type="SAM" id="MobiDB-lite"/>
    </source>
</evidence>
<dbReference type="Proteomes" id="UP000664914">
    <property type="component" value="Chromosome"/>
</dbReference>
<dbReference type="InterPro" id="IPR036661">
    <property type="entry name" value="Luciferase-like_sf"/>
</dbReference>
<dbReference type="AlphaFoldDB" id="A0A975D628"/>
<keyword evidence="1" id="KW-0560">Oxidoreductase</keyword>
<reference evidence="5" key="1">
    <citation type="submission" date="2020-07" db="EMBL/GenBank/DDBJ databases">
        <authorList>
            <person name="Camacho E."/>
        </authorList>
    </citation>
    <scope>NUCLEOTIDE SEQUENCE</scope>
    <source>
        <strain evidence="5">MPO218</strain>
    </source>
</reference>
<evidence type="ECO:0000313" key="5">
    <source>
        <dbReference type="EMBL" id="QTH23404.1"/>
    </source>
</evidence>
<organism evidence="5 6">
    <name type="scientific">Rhizorhabdus wittichii</name>
    <dbReference type="NCBI Taxonomy" id="160791"/>
    <lineage>
        <taxon>Bacteria</taxon>
        <taxon>Pseudomonadati</taxon>
        <taxon>Pseudomonadota</taxon>
        <taxon>Alphaproteobacteria</taxon>
        <taxon>Sphingomonadales</taxon>
        <taxon>Sphingomonadaceae</taxon>
        <taxon>Rhizorhabdus</taxon>
    </lineage>
</organism>
<dbReference type="RefSeq" id="WP_011951886.1">
    <property type="nucleotide sequence ID" value="NZ_CP059319.1"/>
</dbReference>
<proteinExistence type="predicted"/>
<evidence type="ECO:0000259" key="4">
    <source>
        <dbReference type="Pfam" id="PF00296"/>
    </source>
</evidence>
<keyword evidence="2" id="KW-0503">Monooxygenase</keyword>
<dbReference type="InterPro" id="IPR050766">
    <property type="entry name" value="Bact_Lucif_Oxidored"/>
</dbReference>
<dbReference type="GO" id="GO:0004497">
    <property type="term" value="F:monooxygenase activity"/>
    <property type="evidence" value="ECO:0007669"/>
    <property type="project" value="UniProtKB-KW"/>
</dbReference>
<dbReference type="GO" id="GO:0005829">
    <property type="term" value="C:cytosol"/>
    <property type="evidence" value="ECO:0007669"/>
    <property type="project" value="TreeGrafter"/>
</dbReference>
<protein>
    <submittedName>
        <fullName evidence="5">LLM class flavin-dependent oxidoreductase</fullName>
    </submittedName>
</protein>
<name>A0A975D628_9SPHN</name>
<feature type="domain" description="Luciferase-like" evidence="4">
    <location>
        <begin position="19"/>
        <end position="307"/>
    </location>
</feature>
<dbReference type="EMBL" id="CP059319">
    <property type="protein sequence ID" value="QTH23404.1"/>
    <property type="molecule type" value="Genomic_DNA"/>
</dbReference>
<dbReference type="InterPro" id="IPR011251">
    <property type="entry name" value="Luciferase-like_dom"/>
</dbReference>